<reference evidence="4 5" key="1">
    <citation type="submission" date="2016-07" db="EMBL/GenBank/DDBJ databases">
        <title>Pervasive Adenine N6-methylation of Active Genes in Fungi.</title>
        <authorList>
            <consortium name="DOE Joint Genome Institute"/>
            <person name="Mondo S.J."/>
            <person name="Dannebaum R.O."/>
            <person name="Kuo R.C."/>
            <person name="Labutti K."/>
            <person name="Haridas S."/>
            <person name="Kuo A."/>
            <person name="Salamov A."/>
            <person name="Ahrendt S.R."/>
            <person name="Lipzen A."/>
            <person name="Sullivan W."/>
            <person name="Andreopoulos W.B."/>
            <person name="Clum A."/>
            <person name="Lindquist E."/>
            <person name="Daum C."/>
            <person name="Ramamoorthy G.K."/>
            <person name="Gryganskyi A."/>
            <person name="Culley D."/>
            <person name="Magnuson J.K."/>
            <person name="James T.Y."/>
            <person name="O'Malley M.A."/>
            <person name="Stajich J.E."/>
            <person name="Spatafora J.W."/>
            <person name="Visel A."/>
            <person name="Grigoriev I.V."/>
        </authorList>
    </citation>
    <scope>NUCLEOTIDE SEQUENCE [LARGE SCALE GENOMIC DNA]</scope>
    <source>
        <strain evidence="4 5">62-1032</strain>
    </source>
</reference>
<dbReference type="PANTHER" id="PTHR12601">
    <property type="entry name" value="EUKARYOTIC TRANSLATION INITIATION FACTOR 3 SUBUNIT EIF-3"/>
    <property type="match status" value="1"/>
</dbReference>
<feature type="compositionally biased region" description="Basic residues" evidence="2">
    <location>
        <begin position="244"/>
        <end position="254"/>
    </location>
</feature>
<evidence type="ECO:0000313" key="5">
    <source>
        <dbReference type="Proteomes" id="UP000193467"/>
    </source>
</evidence>
<dbReference type="CDD" id="cd15466">
    <property type="entry name" value="CLU-central"/>
    <property type="match status" value="1"/>
</dbReference>
<dbReference type="Proteomes" id="UP000193467">
    <property type="component" value="Unassembled WGS sequence"/>
</dbReference>
<dbReference type="Gene3D" id="1.25.40.10">
    <property type="entry name" value="Tetratricopeptide repeat domain"/>
    <property type="match status" value="1"/>
</dbReference>
<protein>
    <submittedName>
        <fullName evidence="4">Clustered mitochondria-domain-containing protein</fullName>
    </submittedName>
</protein>
<dbReference type="InterPro" id="IPR033646">
    <property type="entry name" value="CLU-central"/>
</dbReference>
<dbReference type="FunCoup" id="A0A1Y2G0Z3">
    <property type="interactions" value="462"/>
</dbReference>
<dbReference type="Pfam" id="PF13236">
    <property type="entry name" value="CLU"/>
    <property type="match status" value="1"/>
</dbReference>
<organism evidence="4 5">
    <name type="scientific">Leucosporidium creatinivorum</name>
    <dbReference type="NCBI Taxonomy" id="106004"/>
    <lineage>
        <taxon>Eukaryota</taxon>
        <taxon>Fungi</taxon>
        <taxon>Dikarya</taxon>
        <taxon>Basidiomycota</taxon>
        <taxon>Pucciniomycotina</taxon>
        <taxon>Microbotryomycetes</taxon>
        <taxon>Leucosporidiales</taxon>
        <taxon>Leucosporidium</taxon>
    </lineage>
</organism>
<keyword evidence="1" id="KW-0963">Cytoplasm</keyword>
<dbReference type="InterPro" id="IPR011990">
    <property type="entry name" value="TPR-like_helical_dom_sf"/>
</dbReference>
<feature type="region of interest" description="Disordered" evidence="2">
    <location>
        <begin position="616"/>
        <end position="647"/>
    </location>
</feature>
<dbReference type="Pfam" id="PF13374">
    <property type="entry name" value="TPR_10"/>
    <property type="match status" value="1"/>
</dbReference>
<dbReference type="Pfam" id="PF12807">
    <property type="entry name" value="eIF3_p135"/>
    <property type="match status" value="1"/>
</dbReference>
<evidence type="ECO:0000256" key="1">
    <source>
        <dbReference type="ARBA" id="ARBA00022490"/>
    </source>
</evidence>
<accession>A0A1Y2G0Z3</accession>
<comment type="caution">
    <text evidence="4">The sequence shown here is derived from an EMBL/GenBank/DDBJ whole genome shotgun (WGS) entry which is preliminary data.</text>
</comment>
<dbReference type="STRING" id="106004.A0A1Y2G0Z3"/>
<feature type="compositionally biased region" description="Basic and acidic residues" evidence="2">
    <location>
        <begin position="623"/>
        <end position="640"/>
    </location>
</feature>
<evidence type="ECO:0000259" key="3">
    <source>
        <dbReference type="PROSITE" id="PS51823"/>
    </source>
</evidence>
<feature type="domain" description="Clu" evidence="3">
    <location>
        <begin position="428"/>
        <end position="728"/>
    </location>
</feature>
<dbReference type="PROSITE" id="PS51823">
    <property type="entry name" value="CLU"/>
    <property type="match status" value="1"/>
</dbReference>
<dbReference type="OrthoDB" id="771227at2759"/>
<dbReference type="InterPro" id="IPR025697">
    <property type="entry name" value="CLU_dom"/>
</dbReference>
<dbReference type="GO" id="GO:0003729">
    <property type="term" value="F:mRNA binding"/>
    <property type="evidence" value="ECO:0007669"/>
    <property type="project" value="TreeGrafter"/>
</dbReference>
<dbReference type="GO" id="GO:0048312">
    <property type="term" value="P:intracellular distribution of mitochondria"/>
    <property type="evidence" value="ECO:0007669"/>
    <property type="project" value="TreeGrafter"/>
</dbReference>
<feature type="compositionally biased region" description="Low complexity" evidence="2">
    <location>
        <begin position="1499"/>
        <end position="1516"/>
    </location>
</feature>
<feature type="region of interest" description="Disordered" evidence="2">
    <location>
        <begin position="227"/>
        <end position="271"/>
    </location>
</feature>
<evidence type="ECO:0000256" key="2">
    <source>
        <dbReference type="SAM" id="MobiDB-lite"/>
    </source>
</evidence>
<gene>
    <name evidence="4" type="ORF">BCR35DRAFT_275331</name>
</gene>
<evidence type="ECO:0000313" key="4">
    <source>
        <dbReference type="EMBL" id="ORY90299.1"/>
    </source>
</evidence>
<feature type="compositionally biased region" description="Basic and acidic residues" evidence="2">
    <location>
        <begin position="787"/>
        <end position="799"/>
    </location>
</feature>
<dbReference type="InterPro" id="IPR027523">
    <property type="entry name" value="CLU_prot"/>
</dbReference>
<feature type="region of interest" description="Disordered" evidence="2">
    <location>
        <begin position="1094"/>
        <end position="1120"/>
    </location>
</feature>
<dbReference type="InParanoid" id="A0A1Y2G0Z3"/>
<dbReference type="Gene3D" id="3.30.2280.10">
    <property type="entry name" value="Hypothetical protein (hspc210)"/>
    <property type="match status" value="1"/>
</dbReference>
<feature type="region of interest" description="Disordered" evidence="2">
    <location>
        <begin position="787"/>
        <end position="810"/>
    </location>
</feature>
<dbReference type="EMBL" id="MCGR01000004">
    <property type="protein sequence ID" value="ORY90299.1"/>
    <property type="molecule type" value="Genomic_DNA"/>
</dbReference>
<dbReference type="SUPFAM" id="SSF103107">
    <property type="entry name" value="Hypothetical protein c14orf129, hspc210"/>
    <property type="match status" value="1"/>
</dbReference>
<name>A0A1Y2G0Z3_9BASI</name>
<dbReference type="InterPro" id="IPR023231">
    <property type="entry name" value="GSKIP_dom_sf"/>
</dbReference>
<keyword evidence="5" id="KW-1185">Reference proteome</keyword>
<dbReference type="PANTHER" id="PTHR12601:SF6">
    <property type="entry name" value="CLUSTERED MITOCHONDRIA PROTEIN HOMOLOG"/>
    <property type="match status" value="1"/>
</dbReference>
<sequence length="1528" mass="166081">MSAPEAKIEAQAPAAVEGQVEQVDDLLASPFEVVLLVPSQDFLNLPRSTEPNAEGFLELPLPSQLSDAVHDLKAIITESPEGFWLGSFGLKPIVSDEIKSDEQPKEGEEVETKWGPWVDMIPPPVDPLAGPVDPKMWRLTNEGVLGDYADLSAVFGGSFEGKRRGLKVVPTSYSALAMNQHLIRVRDTLFANLSTLPSTGTYDPTSLSIGGGTTIYASVRGEPSEEALAAQALKEEEEAQAASKGKKNASNKGKKAAEPTPAPAAAPAPAENPFANFKVEDLNPSALLDFFKPATSASISSPCLKALGVSPWSPPPHVRRLRGDIVYLTITTLEGESYTITGSSSGFWISKTTANHFDPSPRAVLPNKMRSGAFQGFFELACALSPLFAKGLSNLIQSQHSGQTGADIFANLPISHATPAAPWLVAAPQHAADPFRTQLAYLLTGSTNIETLPPARDWNDEYAQYKELPQTSLQERLLRERLQSRTRADFANAAVRGAMSIARGDLPPLNPNEAQEAHTWVHNNMLFTRAEDAIGAYSHVGGNEASKYAASKDLAGVNLLEKIDVEGLHTMATVLVDYAGERWVAQSLIPGLFKTKDPEDEPTEIEVFPADDEEAKKAAKAATEADKPFPSEETGNKDDYPPTGPFRIVYGSSNPEVPDESVRASKYFHQLAKKVADTMRFAEHKVVDAQGKETQLYMSTDMHGIAAPDGRSYFIDCSRLHCVDVEFLEKDINGAIISDSTEAQANGVHTPAAYPHRLVLLRPELLEAYHDSKLKVWLEERVAESRGRVEKEHAAKEGAEEPAAGSVESELKEAATDSAVAIADESKAQENIPTSVINAEDFVLRFNPDAFVERKAAKEGEEPVTIFDAEEESSKNVRLASEYLRETVLTSFINDIATSGNFFTDGFFLSKVMHRKGINMRYLGLLAEKVDSEGPKIEIGPNQLKEDVEASLKTLKEIIQLEMVIRASKHILNSLLRSADIYDHPYVISHFFNCLLGTSFQANPVAEVAELAPGVKADRKWTSLTPPSLRQEITSQVESRFRYALPQSIFTTALVHRKLLREISMRVGIQLVARDYKFVGNAAEAAAAPVAVATEEEKKEPNRKKKGKAAKEAPKPVVGPATTFRPEDVLNIMPIIKSSVHKSAMADESFTLGQRALNEGQIELGTEQVQDGLQFCEQVFGGVHPEASTKYHNLGIVYHQLSQNLLRKIQLHEVAENALKDPETAADAKEKLQALLVEDVDALKSQVDSYLHSAVRMVRQSVVIAERTFGLDAPDTIQQYADLGLLEQSIGNNAVGLRFTKHAMLLWTNVYGPNHPSIHSLLTNAATMVQTEQGLLAAVPLFQELGAISEKIWGRDSLNYAQVQQALGQAYAATANFTESLPYMKETLRIYETLLPADAKETAEATTFVQVVSEQIAREGAERQARQDLLKQKKMPKITGAGKENMRAKLASSVGASPIASGSGTKAGVAIPATEAPVIKEHGQKANLSVDELVNFIQGKPSSSSSSKAGSKSSSASRKRKVSPPATA</sequence>
<feature type="region of interest" description="Disordered" evidence="2">
    <location>
        <begin position="1498"/>
        <end position="1528"/>
    </location>
</feature>
<proteinExistence type="predicted"/>
<dbReference type="GO" id="GO:0005737">
    <property type="term" value="C:cytoplasm"/>
    <property type="evidence" value="ECO:0007669"/>
    <property type="project" value="TreeGrafter"/>
</dbReference>
<dbReference type="SUPFAM" id="SSF48452">
    <property type="entry name" value="TPR-like"/>
    <property type="match status" value="1"/>
</dbReference>